<comment type="caution">
    <text evidence="13">The sequence shown here is derived from an EMBL/GenBank/DDBJ whole genome shotgun (WGS) entry which is preliminary data.</text>
</comment>
<dbReference type="PROSITE" id="PS01068">
    <property type="entry name" value="OMPA_1"/>
    <property type="match status" value="1"/>
</dbReference>
<sequence>MTRSLLAPMALAGAMALAGTAQAQRPEGVYLSAGLGASWLAQTNASVFPPDSARLATPSDLMNRKWDVGHAGTIALGYGLPFGLRAELEGFYRQNQNGTGSAFTRPASSGIASTYGLMANLLFDIPLGGLGQTVRPYLGAGFGYAWTDWSSVRGAAGSARLALDDTDGTFAFQGILGMAFPLPAIPGLALTAEYRYFGTTDNPMIGGRVSDAASGESRRVSVPVATSSHNAMIGLRYHFGQAAPAPAPASVAPAPARSFLVFFDWNRAELTARARQIIAEAAQARTTQPITRIEVNGHTDTSGPARYNQGLSERRAAAVAAELVRLGVPRHEIVTRGLGQTQPLVPTPDNTREPQNRRVEIILR</sequence>
<dbReference type="InterPro" id="IPR036737">
    <property type="entry name" value="OmpA-like_sf"/>
</dbReference>
<organism evidence="13 14">
    <name type="scientific">Neoroseomonas alkaliterrae</name>
    <dbReference type="NCBI Taxonomy" id="1452450"/>
    <lineage>
        <taxon>Bacteria</taxon>
        <taxon>Pseudomonadati</taxon>
        <taxon>Pseudomonadota</taxon>
        <taxon>Alphaproteobacteria</taxon>
        <taxon>Acetobacterales</taxon>
        <taxon>Acetobacteraceae</taxon>
        <taxon>Neoroseomonas</taxon>
    </lineage>
</organism>
<evidence type="ECO:0000256" key="7">
    <source>
        <dbReference type="ARBA" id="ARBA00023114"/>
    </source>
</evidence>
<dbReference type="AlphaFoldDB" id="A0A840XXM8"/>
<dbReference type="Pfam" id="PF13505">
    <property type="entry name" value="OMP_b-brl"/>
    <property type="match status" value="1"/>
</dbReference>
<feature type="non-terminal residue" evidence="13">
    <location>
        <position position="364"/>
    </location>
</feature>
<dbReference type="RefSeq" id="WP_246420454.1">
    <property type="nucleotide sequence ID" value="NZ_JAAEDJ010000415.1"/>
</dbReference>
<dbReference type="InterPro" id="IPR006664">
    <property type="entry name" value="OMP_bac"/>
</dbReference>
<dbReference type="GO" id="GO:0009279">
    <property type="term" value="C:cell outer membrane"/>
    <property type="evidence" value="ECO:0007669"/>
    <property type="project" value="UniProtKB-SubCell"/>
</dbReference>
<protein>
    <submittedName>
        <fullName evidence="13">Outer membrane protein OmpA-like peptidoglycan-associated protein</fullName>
    </submittedName>
</protein>
<evidence type="ECO:0000313" key="14">
    <source>
        <dbReference type="Proteomes" id="UP000562254"/>
    </source>
</evidence>
<proteinExistence type="predicted"/>
<dbReference type="Gene3D" id="3.30.1330.60">
    <property type="entry name" value="OmpA-like domain"/>
    <property type="match status" value="1"/>
</dbReference>
<dbReference type="Pfam" id="PF00691">
    <property type="entry name" value="OmpA"/>
    <property type="match status" value="1"/>
</dbReference>
<evidence type="ECO:0000256" key="11">
    <source>
        <dbReference type="SAM" id="SignalP"/>
    </source>
</evidence>
<evidence type="ECO:0000313" key="13">
    <source>
        <dbReference type="EMBL" id="MBB5691980.1"/>
    </source>
</evidence>
<dbReference type="SUPFAM" id="SSF103088">
    <property type="entry name" value="OmpA-like"/>
    <property type="match status" value="1"/>
</dbReference>
<dbReference type="Gene3D" id="2.40.160.20">
    <property type="match status" value="1"/>
</dbReference>
<keyword evidence="6" id="KW-0406">Ion transport</keyword>
<evidence type="ECO:0000256" key="9">
    <source>
        <dbReference type="ARBA" id="ARBA00023237"/>
    </source>
</evidence>
<feature type="chain" id="PRO_5032645516" evidence="11">
    <location>
        <begin position="24"/>
        <end position="364"/>
    </location>
</feature>
<name>A0A840XXM8_9PROT</name>
<keyword evidence="2" id="KW-0813">Transport</keyword>
<dbReference type="InterPro" id="IPR006665">
    <property type="entry name" value="OmpA-like"/>
</dbReference>
<evidence type="ECO:0000259" key="12">
    <source>
        <dbReference type="PROSITE" id="PS51123"/>
    </source>
</evidence>
<keyword evidence="8 10" id="KW-0472">Membrane</keyword>
<feature type="domain" description="OmpA-like" evidence="12">
    <location>
        <begin position="250"/>
        <end position="364"/>
    </location>
</feature>
<dbReference type="InterPro" id="IPR027385">
    <property type="entry name" value="Beta-barrel_OMP"/>
</dbReference>
<dbReference type="SUPFAM" id="SSF56925">
    <property type="entry name" value="OMPA-like"/>
    <property type="match status" value="1"/>
</dbReference>
<feature type="signal peptide" evidence="11">
    <location>
        <begin position="1"/>
        <end position="23"/>
    </location>
</feature>
<evidence type="ECO:0000256" key="4">
    <source>
        <dbReference type="ARBA" id="ARBA00022692"/>
    </source>
</evidence>
<evidence type="ECO:0000256" key="10">
    <source>
        <dbReference type="PROSITE-ProRule" id="PRU00473"/>
    </source>
</evidence>
<keyword evidence="3" id="KW-1134">Transmembrane beta strand</keyword>
<dbReference type="GO" id="GO:0046930">
    <property type="term" value="C:pore complex"/>
    <property type="evidence" value="ECO:0007669"/>
    <property type="project" value="UniProtKB-KW"/>
</dbReference>
<comment type="subcellular location">
    <subcellularLocation>
        <location evidence="1">Cell outer membrane</location>
        <topology evidence="1">Multi-pass membrane protein</topology>
    </subcellularLocation>
</comment>
<dbReference type="CDD" id="cd07185">
    <property type="entry name" value="OmpA_C-like"/>
    <property type="match status" value="1"/>
</dbReference>
<dbReference type="InterPro" id="IPR006690">
    <property type="entry name" value="OMPA-like_CS"/>
</dbReference>
<dbReference type="InterPro" id="IPR050330">
    <property type="entry name" value="Bact_OuterMem_StrucFunc"/>
</dbReference>
<evidence type="ECO:0000256" key="6">
    <source>
        <dbReference type="ARBA" id="ARBA00023065"/>
    </source>
</evidence>
<dbReference type="Proteomes" id="UP000562254">
    <property type="component" value="Unassembled WGS sequence"/>
</dbReference>
<keyword evidence="9" id="KW-0998">Cell outer membrane</keyword>
<keyword evidence="5 11" id="KW-0732">Signal</keyword>
<keyword evidence="4" id="KW-0812">Transmembrane</keyword>
<reference evidence="13 14" key="1">
    <citation type="submission" date="2020-08" db="EMBL/GenBank/DDBJ databases">
        <title>Genomic Encyclopedia of Type Strains, Phase IV (KMG-IV): sequencing the most valuable type-strain genomes for metagenomic binning, comparative biology and taxonomic classification.</title>
        <authorList>
            <person name="Goeker M."/>
        </authorList>
    </citation>
    <scope>NUCLEOTIDE SEQUENCE [LARGE SCALE GENOMIC DNA]</scope>
    <source>
        <strain evidence="13 14">DSM 25895</strain>
    </source>
</reference>
<dbReference type="GO" id="GO:0015288">
    <property type="term" value="F:porin activity"/>
    <property type="evidence" value="ECO:0007669"/>
    <property type="project" value="UniProtKB-KW"/>
</dbReference>
<evidence type="ECO:0000256" key="3">
    <source>
        <dbReference type="ARBA" id="ARBA00022452"/>
    </source>
</evidence>
<dbReference type="GO" id="GO:0006811">
    <property type="term" value="P:monoatomic ion transport"/>
    <property type="evidence" value="ECO:0007669"/>
    <property type="project" value="UniProtKB-KW"/>
</dbReference>
<dbReference type="EMBL" id="JACIJE010000043">
    <property type="protein sequence ID" value="MBB5691980.1"/>
    <property type="molecule type" value="Genomic_DNA"/>
</dbReference>
<keyword evidence="14" id="KW-1185">Reference proteome</keyword>
<dbReference type="PANTHER" id="PTHR30329:SF21">
    <property type="entry name" value="LIPOPROTEIN YIAD-RELATED"/>
    <property type="match status" value="1"/>
</dbReference>
<dbReference type="PANTHER" id="PTHR30329">
    <property type="entry name" value="STATOR ELEMENT OF FLAGELLAR MOTOR COMPLEX"/>
    <property type="match status" value="1"/>
</dbReference>
<dbReference type="PRINTS" id="PR01021">
    <property type="entry name" value="OMPADOMAIN"/>
</dbReference>
<dbReference type="PROSITE" id="PS51123">
    <property type="entry name" value="OMPA_2"/>
    <property type="match status" value="1"/>
</dbReference>
<evidence type="ECO:0000256" key="2">
    <source>
        <dbReference type="ARBA" id="ARBA00022448"/>
    </source>
</evidence>
<keyword evidence="7" id="KW-0626">Porin</keyword>
<evidence type="ECO:0000256" key="8">
    <source>
        <dbReference type="ARBA" id="ARBA00023136"/>
    </source>
</evidence>
<gene>
    <name evidence="13" type="ORF">FHS88_004147</name>
</gene>
<accession>A0A840XXM8</accession>
<evidence type="ECO:0000256" key="1">
    <source>
        <dbReference type="ARBA" id="ARBA00004571"/>
    </source>
</evidence>
<evidence type="ECO:0000256" key="5">
    <source>
        <dbReference type="ARBA" id="ARBA00022729"/>
    </source>
</evidence>
<dbReference type="InterPro" id="IPR011250">
    <property type="entry name" value="OMP/PagP_B-barrel"/>
</dbReference>